<reference evidence="3 4" key="1">
    <citation type="journal article" date="2024" name="Nat. Commun.">
        <title>Phylogenomics reveals the evolutionary origins of lichenization in chlorophyte algae.</title>
        <authorList>
            <person name="Puginier C."/>
            <person name="Libourel C."/>
            <person name="Otte J."/>
            <person name="Skaloud P."/>
            <person name="Haon M."/>
            <person name="Grisel S."/>
            <person name="Petersen M."/>
            <person name="Berrin J.G."/>
            <person name="Delaux P.M."/>
            <person name="Dal Grande F."/>
            <person name="Keller J."/>
        </authorList>
    </citation>
    <scope>NUCLEOTIDE SEQUENCE [LARGE SCALE GENOMIC DNA]</scope>
    <source>
        <strain evidence="3 4">SAG 2145</strain>
    </source>
</reference>
<evidence type="ECO:0000256" key="2">
    <source>
        <dbReference type="RuleBase" id="RU363124"/>
    </source>
</evidence>
<sequence>MDTDYDAIVLGTGLKECIISGLLSVDGLKVLHIDRNNYYGGDSASLNLVQLWERFRPGQTPPKSLGSSRDYNVDMVPKFLMANGNLVKVLVHTDVVKYLEFKSVDGSYVVNKSRMEKVPATDMEALRSPLLGLLEKNRVRKFLSYIQKWDPSNPAPQGGLDLQRMSMAELYKYYAVNEMTVDFIGHALALHTNDQYMHQPAAPTAEKIKLYYTSLTRFEGTKSPYIYPMYGLGELPQAFARLSAVYGGTYMLAKPDAKVVYEGGKAVGVTSENETAKAKLVVGDPSYFPDKVRKTSQVVRAMCLMSHPIPNTDNSHSVQIILPQKQVNRKSDIYVFCCSYSHNVAPKDKWIAFVSTTVETSNPEQELSSGLALLGVIDEKFVEVSDLYEPLSDGKQDKCFISRGYDATSHFETTANDVLDMYQRIQGRPLDLSEKDPSKTQTT</sequence>
<gene>
    <name evidence="3" type="ORF">WJX74_007343</name>
</gene>
<dbReference type="Gene3D" id="1.10.405.10">
    <property type="entry name" value="Guanine Nucleotide Dissociation Inhibitor, domain 1"/>
    <property type="match status" value="1"/>
</dbReference>
<dbReference type="Gene3D" id="3.50.50.60">
    <property type="entry name" value="FAD/NAD(P)-binding domain"/>
    <property type="match status" value="1"/>
</dbReference>
<dbReference type="Proteomes" id="UP001438707">
    <property type="component" value="Unassembled WGS sequence"/>
</dbReference>
<dbReference type="GO" id="GO:0016192">
    <property type="term" value="P:vesicle-mediated transport"/>
    <property type="evidence" value="ECO:0007669"/>
    <property type="project" value="TreeGrafter"/>
</dbReference>
<dbReference type="AlphaFoldDB" id="A0AAW1RQU7"/>
<comment type="caution">
    <text evidence="3">The sequence shown here is derived from an EMBL/GenBank/DDBJ whole genome shotgun (WGS) entry which is preliminary data.</text>
</comment>
<comment type="similarity">
    <text evidence="1 2">Belongs to the Rab GDI family.</text>
</comment>
<organism evidence="3 4">
    <name type="scientific">Apatococcus lobatus</name>
    <dbReference type="NCBI Taxonomy" id="904363"/>
    <lineage>
        <taxon>Eukaryota</taxon>
        <taxon>Viridiplantae</taxon>
        <taxon>Chlorophyta</taxon>
        <taxon>core chlorophytes</taxon>
        <taxon>Trebouxiophyceae</taxon>
        <taxon>Chlorellales</taxon>
        <taxon>Chlorellaceae</taxon>
        <taxon>Apatococcus</taxon>
    </lineage>
</organism>
<dbReference type="InterPro" id="IPR000806">
    <property type="entry name" value="RabGDI"/>
</dbReference>
<dbReference type="EMBL" id="JALJOS010000008">
    <property type="protein sequence ID" value="KAK9835761.1"/>
    <property type="molecule type" value="Genomic_DNA"/>
</dbReference>
<proteinExistence type="inferred from homology"/>
<dbReference type="SUPFAM" id="SSF51905">
    <property type="entry name" value="FAD/NAD(P)-binding domain"/>
    <property type="match status" value="2"/>
</dbReference>
<dbReference type="Gene3D" id="3.30.519.10">
    <property type="entry name" value="Guanine Nucleotide Dissociation Inhibitor, domain 2"/>
    <property type="match status" value="1"/>
</dbReference>
<protein>
    <recommendedName>
        <fullName evidence="2">Guanosine nucleotide diphosphate dissociation inhibitor</fullName>
    </recommendedName>
</protein>
<dbReference type="PANTHER" id="PTHR11787">
    <property type="entry name" value="RAB GDP-DISSOCIATION INHIBITOR"/>
    <property type="match status" value="1"/>
</dbReference>
<dbReference type="GO" id="GO:0005737">
    <property type="term" value="C:cytoplasm"/>
    <property type="evidence" value="ECO:0007669"/>
    <property type="project" value="TreeGrafter"/>
</dbReference>
<dbReference type="InterPro" id="IPR018203">
    <property type="entry name" value="GDP_dissociation_inhibitor"/>
</dbReference>
<evidence type="ECO:0000256" key="1">
    <source>
        <dbReference type="ARBA" id="ARBA00005593"/>
    </source>
</evidence>
<dbReference type="InterPro" id="IPR036188">
    <property type="entry name" value="FAD/NAD-bd_sf"/>
</dbReference>
<name>A0AAW1RQU7_9CHLO</name>
<dbReference type="Pfam" id="PF00996">
    <property type="entry name" value="GDI"/>
    <property type="match status" value="1"/>
</dbReference>
<evidence type="ECO:0000313" key="3">
    <source>
        <dbReference type="EMBL" id="KAK9835761.1"/>
    </source>
</evidence>
<dbReference type="FunFam" id="1.10.405.10:FF:000011">
    <property type="entry name" value="Rab GDP dissociation inhibitor"/>
    <property type="match status" value="1"/>
</dbReference>
<accession>A0AAW1RQU7</accession>
<dbReference type="GO" id="GO:0007264">
    <property type="term" value="P:small GTPase-mediated signal transduction"/>
    <property type="evidence" value="ECO:0007669"/>
    <property type="project" value="InterPro"/>
</dbReference>
<dbReference type="PANTHER" id="PTHR11787:SF8">
    <property type="entry name" value="RAB GDP DISSOCIATION INHIBITOR"/>
    <property type="match status" value="1"/>
</dbReference>
<dbReference type="GO" id="GO:0015031">
    <property type="term" value="P:protein transport"/>
    <property type="evidence" value="ECO:0007669"/>
    <property type="project" value="InterPro"/>
</dbReference>
<dbReference type="PRINTS" id="PR00892">
    <property type="entry name" value="RABGDI"/>
</dbReference>
<dbReference type="PRINTS" id="PR00891">
    <property type="entry name" value="RABGDIREP"/>
</dbReference>
<evidence type="ECO:0000313" key="4">
    <source>
        <dbReference type="Proteomes" id="UP001438707"/>
    </source>
</evidence>
<dbReference type="GO" id="GO:0005093">
    <property type="term" value="F:Rab GDP-dissociation inhibitor activity"/>
    <property type="evidence" value="ECO:0007669"/>
    <property type="project" value="InterPro"/>
</dbReference>
<keyword evidence="4" id="KW-1185">Reference proteome</keyword>